<dbReference type="AlphaFoldDB" id="A0A267FHQ7"/>
<dbReference type="STRING" id="282301.A0A267FHQ7"/>
<feature type="transmembrane region" description="Helical" evidence="3">
    <location>
        <begin position="98"/>
        <end position="120"/>
    </location>
</feature>
<evidence type="ECO:0000256" key="3">
    <source>
        <dbReference type="SAM" id="Phobius"/>
    </source>
</evidence>
<name>A0A267FHQ7_9PLAT</name>
<proteinExistence type="predicted"/>
<evidence type="ECO:0000313" key="7">
    <source>
        <dbReference type="Proteomes" id="UP000215902"/>
    </source>
</evidence>
<comment type="caution">
    <text evidence="5">The sequence shown here is derived from an EMBL/GenBank/DDBJ whole genome shotgun (WGS) entry which is preliminary data.</text>
</comment>
<dbReference type="SUPFAM" id="SSF58038">
    <property type="entry name" value="SNARE fusion complex"/>
    <property type="match status" value="1"/>
</dbReference>
<organism evidence="5 7">
    <name type="scientific">Macrostomum lignano</name>
    <dbReference type="NCBI Taxonomy" id="282301"/>
    <lineage>
        <taxon>Eukaryota</taxon>
        <taxon>Metazoa</taxon>
        <taxon>Spiralia</taxon>
        <taxon>Lophotrochozoa</taxon>
        <taxon>Platyhelminthes</taxon>
        <taxon>Rhabditophora</taxon>
        <taxon>Macrostomorpha</taxon>
        <taxon>Macrostomida</taxon>
        <taxon>Macrostomidae</taxon>
        <taxon>Macrostomum</taxon>
    </lineage>
</organism>
<gene>
    <name evidence="5" type="ORF">BOX15_Mlig033695g1</name>
    <name evidence="6" type="ORF">BOX15_Mlig033695g5</name>
</gene>
<dbReference type="InterPro" id="IPR042855">
    <property type="entry name" value="V_SNARE_CC"/>
</dbReference>
<dbReference type="Pfam" id="PF00957">
    <property type="entry name" value="Synaptobrevin"/>
    <property type="match status" value="1"/>
</dbReference>
<dbReference type="EMBL" id="NIVC01000573">
    <property type="protein sequence ID" value="PAA80613.1"/>
    <property type="molecule type" value="Genomic_DNA"/>
</dbReference>
<protein>
    <recommendedName>
        <fullName evidence="4">V-SNARE coiled-coil homology domain-containing protein</fullName>
    </recommendedName>
</protein>
<dbReference type="CDD" id="cd15870">
    <property type="entry name" value="R-SNARE_VAMP2"/>
    <property type="match status" value="1"/>
</dbReference>
<evidence type="ECO:0000313" key="6">
    <source>
        <dbReference type="EMBL" id="PAA80613.1"/>
    </source>
</evidence>
<evidence type="ECO:0000256" key="2">
    <source>
        <dbReference type="SAM" id="MobiDB-lite"/>
    </source>
</evidence>
<dbReference type="EMBL" id="NIVC01001063">
    <property type="protein sequence ID" value="PAA72744.1"/>
    <property type="molecule type" value="Genomic_DNA"/>
</dbReference>
<dbReference type="Proteomes" id="UP000215902">
    <property type="component" value="Unassembled WGS sequence"/>
</dbReference>
<dbReference type="OrthoDB" id="10042941at2759"/>
<keyword evidence="3" id="KW-1133">Transmembrane helix</keyword>
<dbReference type="PRINTS" id="PR00219">
    <property type="entry name" value="SYNAPTOBREVN"/>
</dbReference>
<sequence>NTMAAYPPQHPAGAPLPQSGGHPNEASSSGYQPNRQLQQTRAQVDEVVDIMRLNVEKVLDRDAKISNLDDRAAELSIGSQQFVATTTRIQRKYFWQNVKMMIIIGVIVAILIIIIIVAIANK</sequence>
<dbReference type="Gene3D" id="1.20.5.110">
    <property type="match status" value="1"/>
</dbReference>
<keyword evidence="3" id="KW-0812">Transmembrane</keyword>
<keyword evidence="3" id="KW-0472">Membrane</keyword>
<dbReference type="GO" id="GO:0016192">
    <property type="term" value="P:vesicle-mediated transport"/>
    <property type="evidence" value="ECO:0007669"/>
    <property type="project" value="InterPro"/>
</dbReference>
<reference evidence="5 7" key="1">
    <citation type="submission" date="2017-06" db="EMBL/GenBank/DDBJ databases">
        <title>A platform for efficient transgenesis in Macrostomum lignano, a flatworm model organism for stem cell research.</title>
        <authorList>
            <person name="Berezikov E."/>
        </authorList>
    </citation>
    <scope>NUCLEOTIDE SEQUENCE [LARGE SCALE GENOMIC DNA]</scope>
    <source>
        <strain evidence="5">DV1</strain>
        <tissue evidence="5">Whole organism</tissue>
    </source>
</reference>
<accession>A0A267FHQ7</accession>
<dbReference type="PROSITE" id="PS50892">
    <property type="entry name" value="V_SNARE"/>
    <property type="match status" value="1"/>
</dbReference>
<dbReference type="PIRSF" id="PIRSF005409">
    <property type="entry name" value="Synaptobrevin_euk"/>
    <property type="match status" value="1"/>
</dbReference>
<dbReference type="InterPro" id="IPR016444">
    <property type="entry name" value="Synaptobrevin/VAMP"/>
</dbReference>
<evidence type="ECO:0000256" key="1">
    <source>
        <dbReference type="PROSITE-ProRule" id="PRU00290"/>
    </source>
</evidence>
<dbReference type="PROSITE" id="PS00417">
    <property type="entry name" value="SYNAPTOBREVIN"/>
    <property type="match status" value="1"/>
</dbReference>
<keyword evidence="1" id="KW-0175">Coiled coil</keyword>
<feature type="region of interest" description="Disordered" evidence="2">
    <location>
        <begin position="1"/>
        <end position="40"/>
    </location>
</feature>
<feature type="compositionally biased region" description="Polar residues" evidence="2">
    <location>
        <begin position="25"/>
        <end position="40"/>
    </location>
</feature>
<dbReference type="GO" id="GO:0016020">
    <property type="term" value="C:membrane"/>
    <property type="evidence" value="ECO:0007669"/>
    <property type="project" value="InterPro"/>
</dbReference>
<keyword evidence="7" id="KW-1185">Reference proteome</keyword>
<evidence type="ECO:0000259" key="4">
    <source>
        <dbReference type="PROSITE" id="PS50892"/>
    </source>
</evidence>
<evidence type="ECO:0000313" key="5">
    <source>
        <dbReference type="EMBL" id="PAA72744.1"/>
    </source>
</evidence>
<feature type="non-terminal residue" evidence="5">
    <location>
        <position position="1"/>
    </location>
</feature>
<feature type="domain" description="V-SNARE coiled-coil homology" evidence="4">
    <location>
        <begin position="36"/>
        <end position="96"/>
    </location>
</feature>
<dbReference type="InterPro" id="IPR001388">
    <property type="entry name" value="Synaptobrevin-like"/>
</dbReference>
<dbReference type="PANTHER" id="PTHR45701">
    <property type="entry name" value="SYNAPTOBREVIN FAMILY MEMBER"/>
    <property type="match status" value="1"/>
</dbReference>